<gene>
    <name evidence="12" type="ORF">A5821_001212</name>
</gene>
<dbReference type="InterPro" id="IPR001254">
    <property type="entry name" value="Trypsin_dom"/>
</dbReference>
<dbReference type="InterPro" id="IPR003610">
    <property type="entry name" value="CBM5/12"/>
</dbReference>
<evidence type="ECO:0000256" key="5">
    <source>
        <dbReference type="ARBA" id="ARBA00022825"/>
    </source>
</evidence>
<dbReference type="GO" id="GO:0000272">
    <property type="term" value="P:polysaccharide catabolic process"/>
    <property type="evidence" value="ECO:0007669"/>
    <property type="project" value="UniProtKB-KW"/>
</dbReference>
<dbReference type="PRINTS" id="PR00839">
    <property type="entry name" value="V8PROTEASE"/>
</dbReference>
<dbReference type="GO" id="GO:0005576">
    <property type="term" value="C:extracellular region"/>
    <property type="evidence" value="ECO:0007669"/>
    <property type="project" value="InterPro"/>
</dbReference>
<evidence type="ECO:0000313" key="13">
    <source>
        <dbReference type="Proteomes" id="UP000194948"/>
    </source>
</evidence>
<evidence type="ECO:0000259" key="11">
    <source>
        <dbReference type="PROSITE" id="PS50853"/>
    </source>
</evidence>
<feature type="domain" description="Fibronectin type-III" evidence="11">
    <location>
        <begin position="357"/>
        <end position="445"/>
    </location>
</feature>
<dbReference type="InterPro" id="IPR003961">
    <property type="entry name" value="FN3_dom"/>
</dbReference>
<dbReference type="SUPFAM" id="SSF50494">
    <property type="entry name" value="Trypsin-like serine proteases"/>
    <property type="match status" value="1"/>
</dbReference>
<dbReference type="InterPro" id="IPR036116">
    <property type="entry name" value="FN3_sf"/>
</dbReference>
<dbReference type="GO" id="GO:0006508">
    <property type="term" value="P:proteolysis"/>
    <property type="evidence" value="ECO:0007669"/>
    <property type="project" value="UniProtKB-KW"/>
</dbReference>
<keyword evidence="6" id="KW-0119">Carbohydrate metabolism</keyword>
<keyword evidence="4 10" id="KW-0378">Hydrolase</keyword>
<dbReference type="InterPro" id="IPR036573">
    <property type="entry name" value="CBM_sf_5/12"/>
</dbReference>
<dbReference type="GO" id="GO:0030246">
    <property type="term" value="F:carbohydrate binding"/>
    <property type="evidence" value="ECO:0007669"/>
    <property type="project" value="InterPro"/>
</dbReference>
<name>A0AAQ3W7H6_9ENTE</name>
<keyword evidence="3 10" id="KW-0732">Signal</keyword>
<evidence type="ECO:0000256" key="10">
    <source>
        <dbReference type="RuleBase" id="RU004296"/>
    </source>
</evidence>
<dbReference type="SMART" id="SM00495">
    <property type="entry name" value="ChtBD3"/>
    <property type="match status" value="2"/>
</dbReference>
<reference evidence="13" key="1">
    <citation type="submission" date="2017-05" db="EMBL/GenBank/DDBJ databases">
        <title>The Genome Sequence of EEnterococcus faecalis 9F2_4866.</title>
        <authorList>
            <consortium name="The Broad Institute Genomics Platform"/>
            <consortium name="The Broad Institute Genomic Center for Infectious Diseases"/>
            <person name="Earl A."/>
            <person name="Manson A."/>
            <person name="Schwartman J."/>
            <person name="Gilmore M."/>
            <person name="Abouelleil A."/>
            <person name="Cao P."/>
            <person name="Chapman S."/>
            <person name="Cusick C."/>
            <person name="Shea T."/>
            <person name="Young S."/>
            <person name="Neafsey D."/>
            <person name="Nusbaum C."/>
            <person name="Birren B."/>
        </authorList>
    </citation>
    <scope>NUCLEOTIDE SEQUENCE [LARGE SCALE GENOMIC DNA]</scope>
    <source>
        <strain evidence="13">7F3_DIV0205</strain>
    </source>
</reference>
<dbReference type="InterPro" id="IPR009003">
    <property type="entry name" value="Peptidase_S1_PA"/>
</dbReference>
<evidence type="ECO:0000313" key="12">
    <source>
        <dbReference type="EMBL" id="WYK00118.1"/>
    </source>
</evidence>
<dbReference type="Pfam" id="PF02839">
    <property type="entry name" value="CBM_5_12"/>
    <property type="match status" value="2"/>
</dbReference>
<feature type="active site" description="Charge relay system" evidence="9">
    <location>
        <position position="83"/>
    </location>
</feature>
<dbReference type="Gene3D" id="2.40.10.10">
    <property type="entry name" value="Trypsin-like serine proteases"/>
    <property type="match status" value="2"/>
</dbReference>
<evidence type="ECO:0000256" key="2">
    <source>
        <dbReference type="ARBA" id="ARBA00022670"/>
    </source>
</evidence>
<sequence>MKLKKMMTFLLCGMTLSMITLTEHSYAETKVPEKRAILGEDTRTKVMDTTKAPYSSIVYISKADGGFGSGTVIGKNKVLTAAHVVTSLKTSSDISRANVSPARNGYYYPYGSFKIESIDMHTGWTVQNNRDHDVAVVTLKPNSNGKNIGEVVPIIPVTNVPNIPVGTKGKLPGYSQDKYGELWEGRGSIISQTAERLYYDMDSVGGTSGSPVYNENNQLIAVHTSEYRMGNVAFKNGGSKITGSNYEFIAKHLEQKEVDTQAPSQVTGLRSFKVTTNSAQLNWNPSTDNVGVDKYEVYRNGSKVGESKTTTFAVNALIPDTTYTFSIIAVDKAGNRSVMSTGLTVQTEKEIVVDTQAPSQVTGVRANNVTSNSAQVLWNPATDNVGVTKYEVYRNGSKIGESQVTNFQMNNLSANTAYTVSIAAVDKAGNRSVLSANYILQTEKEPEKPTENQTTWVQSKTYVAGDKVFYNGIEYKAKWWTQGNKPGSSDVWEKLSTGVIEEWQSKLAYSGGNVVSYNGAKYKAKWWTRGEEPGKATVWEKI</sequence>
<evidence type="ECO:0000256" key="1">
    <source>
        <dbReference type="ARBA" id="ARBA00008764"/>
    </source>
</evidence>
<organism evidence="12 13">
    <name type="scientific">Candidatus Enterococcus palustris</name>
    <dbReference type="NCBI Taxonomy" id="1834189"/>
    <lineage>
        <taxon>Bacteria</taxon>
        <taxon>Bacillati</taxon>
        <taxon>Bacillota</taxon>
        <taxon>Bacilli</taxon>
        <taxon>Lactobacillales</taxon>
        <taxon>Enterococcaceae</taxon>
        <taxon>Enterococcus</taxon>
    </lineage>
</organism>
<dbReference type="GO" id="GO:0004252">
    <property type="term" value="F:serine-type endopeptidase activity"/>
    <property type="evidence" value="ECO:0007669"/>
    <property type="project" value="InterPro"/>
</dbReference>
<protein>
    <recommendedName>
        <fullName evidence="10">Serine protease</fullName>
        <ecNumber evidence="10">3.4.21.-</ecNumber>
    </recommendedName>
</protein>
<keyword evidence="13" id="KW-1185">Reference proteome</keyword>
<dbReference type="Gene3D" id="2.10.10.20">
    <property type="entry name" value="Carbohydrate-binding module superfamily 5/12"/>
    <property type="match status" value="2"/>
</dbReference>
<dbReference type="EC" id="3.4.21.-" evidence="10"/>
<feature type="domain" description="Fibronectin type-III" evidence="11">
    <location>
        <begin position="262"/>
        <end position="350"/>
    </location>
</feature>
<evidence type="ECO:0000256" key="9">
    <source>
        <dbReference type="PIRSR" id="PIRSR608256-1"/>
    </source>
</evidence>
<dbReference type="InterPro" id="IPR050966">
    <property type="entry name" value="Glutamyl_endopeptidase"/>
</dbReference>
<dbReference type="Pfam" id="PF00089">
    <property type="entry name" value="Trypsin"/>
    <property type="match status" value="1"/>
</dbReference>
<evidence type="ECO:0000256" key="4">
    <source>
        <dbReference type="ARBA" id="ARBA00022801"/>
    </source>
</evidence>
<dbReference type="InterPro" id="IPR008256">
    <property type="entry name" value="Peptidase_S1B"/>
</dbReference>
<feature type="active site" description="Charge relay system" evidence="9">
    <location>
        <position position="208"/>
    </location>
</feature>
<dbReference type="CDD" id="cd00063">
    <property type="entry name" value="FN3"/>
    <property type="match status" value="2"/>
</dbReference>
<dbReference type="InterPro" id="IPR043504">
    <property type="entry name" value="Peptidase_S1_PA_chymotrypsin"/>
</dbReference>
<accession>A0AAQ3W7H6</accession>
<dbReference type="EMBL" id="CP147244">
    <property type="protein sequence ID" value="WYK00118.1"/>
    <property type="molecule type" value="Genomic_DNA"/>
</dbReference>
<comment type="similarity">
    <text evidence="1 10">Belongs to the peptidase S1B family.</text>
</comment>
<dbReference type="SUPFAM" id="SSF51055">
    <property type="entry name" value="Carbohydrate binding domain"/>
    <property type="match status" value="2"/>
</dbReference>
<dbReference type="FunFam" id="2.60.40.10:FF:001114">
    <property type="entry name" value="Chitinase A1"/>
    <property type="match status" value="1"/>
</dbReference>
<evidence type="ECO:0000256" key="8">
    <source>
        <dbReference type="ARBA" id="ARBA00023326"/>
    </source>
</evidence>
<dbReference type="CDD" id="cd12215">
    <property type="entry name" value="ChiC_BD"/>
    <property type="match status" value="2"/>
</dbReference>
<dbReference type="GO" id="GO:0004553">
    <property type="term" value="F:hydrolase activity, hydrolyzing O-glycosyl compounds"/>
    <property type="evidence" value="ECO:0007669"/>
    <property type="project" value="InterPro"/>
</dbReference>
<keyword evidence="2 10" id="KW-0645">Protease</keyword>
<evidence type="ECO:0000256" key="7">
    <source>
        <dbReference type="ARBA" id="ARBA00023295"/>
    </source>
</evidence>
<proteinExistence type="inferred from homology"/>
<reference evidence="12 13" key="2">
    <citation type="submission" date="2024-03" db="EMBL/GenBank/DDBJ databases">
        <title>The Genome Sequence of Enterococcus sp. DIV0205d.</title>
        <authorList>
            <consortium name="The Broad Institute Genomics Platform"/>
            <consortium name="The Broad Institute Microbial Omics Core"/>
            <consortium name="The Broad Institute Genomic Center for Infectious Diseases"/>
            <person name="Earl A."/>
            <person name="Manson A."/>
            <person name="Gilmore M."/>
            <person name="Schwartman J."/>
            <person name="Shea T."/>
            <person name="Abouelleil A."/>
            <person name="Cao P."/>
            <person name="Chapman S."/>
            <person name="Cusick C."/>
            <person name="Young S."/>
            <person name="Neafsey D."/>
            <person name="Nusbaum C."/>
            <person name="Birren B."/>
        </authorList>
    </citation>
    <scope>NUCLEOTIDE SEQUENCE [LARGE SCALE GENOMIC DNA]</scope>
    <source>
        <strain evidence="12 13">7F3_DIV0205</strain>
    </source>
</reference>
<keyword evidence="5 10" id="KW-0720">Serine protease</keyword>
<dbReference type="SUPFAM" id="SSF49265">
    <property type="entry name" value="Fibronectin type III"/>
    <property type="match status" value="1"/>
</dbReference>
<keyword evidence="8" id="KW-0624">Polysaccharide degradation</keyword>
<dbReference type="RefSeq" id="WP_086313680.1">
    <property type="nucleotide sequence ID" value="NZ_CP147244.1"/>
</dbReference>
<dbReference type="InterPro" id="IPR013783">
    <property type="entry name" value="Ig-like_fold"/>
</dbReference>
<dbReference type="PANTHER" id="PTHR15462">
    <property type="entry name" value="SERINE PROTEASE"/>
    <property type="match status" value="1"/>
</dbReference>
<dbReference type="PROSITE" id="PS50853">
    <property type="entry name" value="FN3"/>
    <property type="match status" value="2"/>
</dbReference>
<dbReference type="PRINTS" id="PR01774">
    <property type="entry name" value="EXFOLTOXIN"/>
</dbReference>
<dbReference type="SMART" id="SM00060">
    <property type="entry name" value="FN3"/>
    <property type="match status" value="2"/>
</dbReference>
<dbReference type="Pfam" id="PF00041">
    <property type="entry name" value="fn3"/>
    <property type="match status" value="2"/>
</dbReference>
<dbReference type="Gene3D" id="2.60.40.10">
    <property type="entry name" value="Immunoglobulins"/>
    <property type="match status" value="2"/>
</dbReference>
<dbReference type="AlphaFoldDB" id="A0AAQ3W7H6"/>
<feature type="chain" id="PRO_5042670854" description="Serine protease" evidence="10">
    <location>
        <begin position="28"/>
        <end position="542"/>
    </location>
</feature>
<evidence type="ECO:0000256" key="3">
    <source>
        <dbReference type="ARBA" id="ARBA00022729"/>
    </source>
</evidence>
<dbReference type="PANTHER" id="PTHR15462:SF8">
    <property type="entry name" value="SERINE PROTEASE"/>
    <property type="match status" value="1"/>
</dbReference>
<feature type="active site" description="Charge relay system" evidence="9">
    <location>
        <position position="133"/>
    </location>
</feature>
<dbReference type="Proteomes" id="UP000194948">
    <property type="component" value="Chromosome"/>
</dbReference>
<feature type="signal peptide" evidence="10">
    <location>
        <begin position="1"/>
        <end position="27"/>
    </location>
</feature>
<keyword evidence="7" id="KW-0326">Glycosidase</keyword>
<evidence type="ECO:0000256" key="6">
    <source>
        <dbReference type="ARBA" id="ARBA00023277"/>
    </source>
</evidence>
<dbReference type="InterPro" id="IPR008353">
    <property type="entry name" value="Peptidase_S1B_tx"/>
</dbReference>